<dbReference type="PANTHER" id="PTHR48475">
    <property type="entry name" value="RIBONUCLEASE H"/>
    <property type="match status" value="1"/>
</dbReference>
<dbReference type="Gene3D" id="3.30.420.10">
    <property type="entry name" value="Ribonuclease H-like superfamily/Ribonuclease H"/>
    <property type="match status" value="1"/>
</dbReference>
<gene>
    <name evidence="1" type="ORF">Tci_016388</name>
</gene>
<dbReference type="InterPro" id="IPR036397">
    <property type="entry name" value="RNaseH_sf"/>
</dbReference>
<comment type="caution">
    <text evidence="1">The sequence shown here is derived from an EMBL/GenBank/DDBJ whole genome shotgun (WGS) entry which is preliminary data.</text>
</comment>
<reference evidence="1" key="1">
    <citation type="journal article" date="2019" name="Sci. Rep.">
        <title>Draft genome of Tanacetum cinerariifolium, the natural source of mosquito coil.</title>
        <authorList>
            <person name="Yamashiro T."/>
            <person name="Shiraishi A."/>
            <person name="Satake H."/>
            <person name="Nakayama K."/>
        </authorList>
    </citation>
    <scope>NUCLEOTIDE SEQUENCE</scope>
</reference>
<organism evidence="1">
    <name type="scientific">Tanacetum cinerariifolium</name>
    <name type="common">Dalmatian daisy</name>
    <name type="synonym">Chrysanthemum cinerariifolium</name>
    <dbReference type="NCBI Taxonomy" id="118510"/>
    <lineage>
        <taxon>Eukaryota</taxon>
        <taxon>Viridiplantae</taxon>
        <taxon>Streptophyta</taxon>
        <taxon>Embryophyta</taxon>
        <taxon>Tracheophyta</taxon>
        <taxon>Spermatophyta</taxon>
        <taxon>Magnoliopsida</taxon>
        <taxon>eudicotyledons</taxon>
        <taxon>Gunneridae</taxon>
        <taxon>Pentapetalae</taxon>
        <taxon>asterids</taxon>
        <taxon>campanulids</taxon>
        <taxon>Asterales</taxon>
        <taxon>Asteraceae</taxon>
        <taxon>Asteroideae</taxon>
        <taxon>Anthemideae</taxon>
        <taxon>Anthemidinae</taxon>
        <taxon>Tanacetum</taxon>
    </lineage>
</organism>
<name>A0A6L2K6I0_TANCI</name>
<sequence length="397" mass="46524">MEEYIRLEEEKDLRNGKVYNWEIATYGKTWYDEDVYDLISIETEFPAIVFDDAFTSEVTPSYEPMVSPLNDNKIDFRISFDESYDEDYMVIYDKNLFSYKIISVNDLKTNSENNNDKVYMPSFPSPEPEVSYYNDLDFFKDIEKEFLAIVYNDALTSKSDFLTEPTVSPQHFDEFNLKDDTSLSKCDEKKQNILYFNDLFSFNVIYLDDLQLDTDNDNDKIDIEHSLGDLSIEPLPTEPSEEVDNIGRVFINMEISKILPEDPIDARTLMKKIRNYTMKNRVMYRKSYLVLLMRPRQVVAKAMYLGYYWPFMHRDARELIRACDDCQGDGAVERENRSLLRRIKTRREKGGTAWAEEVPNVLWAHQTMKKTNNGETPFSITYGIEAIIPAEIGMPTQ</sequence>
<dbReference type="PANTHER" id="PTHR48475:SF2">
    <property type="entry name" value="RIBONUCLEASE H"/>
    <property type="match status" value="1"/>
</dbReference>
<dbReference type="InterPro" id="IPR012337">
    <property type="entry name" value="RNaseH-like_sf"/>
</dbReference>
<dbReference type="SUPFAM" id="SSF53098">
    <property type="entry name" value="Ribonuclease H-like"/>
    <property type="match status" value="1"/>
</dbReference>
<proteinExistence type="predicted"/>
<dbReference type="EMBL" id="BKCJ010001842">
    <property type="protein sequence ID" value="GEU44410.1"/>
    <property type="molecule type" value="Genomic_DNA"/>
</dbReference>
<dbReference type="AlphaFoldDB" id="A0A6L2K6I0"/>
<dbReference type="GO" id="GO:0003676">
    <property type="term" value="F:nucleic acid binding"/>
    <property type="evidence" value="ECO:0007669"/>
    <property type="project" value="InterPro"/>
</dbReference>
<accession>A0A6L2K6I0</accession>
<evidence type="ECO:0008006" key="2">
    <source>
        <dbReference type="Google" id="ProtNLM"/>
    </source>
</evidence>
<evidence type="ECO:0000313" key="1">
    <source>
        <dbReference type="EMBL" id="GEU44410.1"/>
    </source>
</evidence>
<protein>
    <recommendedName>
        <fullName evidence="2">Reverse transcriptase domain-containing protein</fullName>
    </recommendedName>
</protein>